<comment type="caution">
    <text evidence="3">The sequence shown here is derived from an EMBL/GenBank/DDBJ whole genome shotgun (WGS) entry which is preliminary data.</text>
</comment>
<keyword evidence="3" id="KW-0326">Glycosidase</keyword>
<evidence type="ECO:0000313" key="4">
    <source>
        <dbReference type="Proteomes" id="UP001652542"/>
    </source>
</evidence>
<feature type="chain" id="PRO_5045799581" evidence="1">
    <location>
        <begin position="21"/>
        <end position="251"/>
    </location>
</feature>
<name>A0ABT2Z909_9RHOB</name>
<evidence type="ECO:0000256" key="1">
    <source>
        <dbReference type="SAM" id="SignalP"/>
    </source>
</evidence>
<reference evidence="3 4" key="1">
    <citation type="submission" date="2022-10" db="EMBL/GenBank/DDBJ databases">
        <title>Defluviimonas sp. nov., isolated from ocean surface water.</title>
        <authorList>
            <person name="He W."/>
            <person name="Wang L."/>
            <person name="Zhang D.-F."/>
        </authorList>
    </citation>
    <scope>NUCLEOTIDE SEQUENCE [LARGE SCALE GENOMIC DNA]</scope>
    <source>
        <strain evidence="3 4">WL0002</strain>
    </source>
</reference>
<keyword evidence="4" id="KW-1185">Reference proteome</keyword>
<dbReference type="Pfam" id="PF09992">
    <property type="entry name" value="NAGPA"/>
    <property type="match status" value="1"/>
</dbReference>
<sequence>MTRIAKLALVSALVFWSVPAASETCRTLGYEGTDYAICEVRAAEDLRLFLNDAEGRRLGTFERVNAMLADEGKRLRFAMNAGMYHPDRSPVGYYVEDQEEKARLVRSAGPGNFGMLPNGIFCILVDGFTVQETLAFDAARPDCRFATQSGPMLVISGAMHPRLLPDSESRFIRNGVGVSPDGDAAYFVVSDGPVTFHEFARLFRDSLKVSDALYFDGNISRLHAPELGRDDFGFPMGPIVGLAVQADGDGN</sequence>
<keyword evidence="3" id="KW-0378">Hydrolase</keyword>
<dbReference type="InterPro" id="IPR018711">
    <property type="entry name" value="NAGPA"/>
</dbReference>
<dbReference type="Proteomes" id="UP001652542">
    <property type="component" value="Unassembled WGS sequence"/>
</dbReference>
<organism evidence="3 4">
    <name type="scientific">Albidovulum marisflavi</name>
    <dbReference type="NCBI Taxonomy" id="2984159"/>
    <lineage>
        <taxon>Bacteria</taxon>
        <taxon>Pseudomonadati</taxon>
        <taxon>Pseudomonadota</taxon>
        <taxon>Alphaproteobacteria</taxon>
        <taxon>Rhodobacterales</taxon>
        <taxon>Paracoccaceae</taxon>
        <taxon>Albidovulum</taxon>
    </lineage>
</organism>
<protein>
    <submittedName>
        <fullName evidence="3">Phosphodiester glycosidase family protein</fullName>
    </submittedName>
</protein>
<feature type="signal peptide" evidence="1">
    <location>
        <begin position="1"/>
        <end position="20"/>
    </location>
</feature>
<keyword evidence="1" id="KW-0732">Signal</keyword>
<accession>A0ABT2Z909</accession>
<feature type="domain" description="Phosphodiester glycosidase" evidence="2">
    <location>
        <begin position="76"/>
        <end position="220"/>
    </location>
</feature>
<dbReference type="EMBL" id="JAOWKY010000001">
    <property type="protein sequence ID" value="MCV2867591.1"/>
    <property type="molecule type" value="Genomic_DNA"/>
</dbReference>
<evidence type="ECO:0000259" key="2">
    <source>
        <dbReference type="Pfam" id="PF09992"/>
    </source>
</evidence>
<gene>
    <name evidence="3" type="ORF">OEW28_02995</name>
</gene>
<dbReference type="GO" id="GO:0016798">
    <property type="term" value="F:hydrolase activity, acting on glycosyl bonds"/>
    <property type="evidence" value="ECO:0007669"/>
    <property type="project" value="UniProtKB-KW"/>
</dbReference>
<proteinExistence type="predicted"/>
<dbReference type="RefSeq" id="WP_263733233.1">
    <property type="nucleotide sequence ID" value="NZ_JAOWKY010000001.1"/>
</dbReference>
<evidence type="ECO:0000313" key="3">
    <source>
        <dbReference type="EMBL" id="MCV2867591.1"/>
    </source>
</evidence>